<accession>A0A0H2KKF2</accession>
<proteinExistence type="predicted"/>
<feature type="compositionally biased region" description="Basic and acidic residues" evidence="1">
    <location>
        <begin position="112"/>
        <end position="123"/>
    </location>
</feature>
<evidence type="ECO:0000256" key="1">
    <source>
        <dbReference type="SAM" id="MobiDB-lite"/>
    </source>
</evidence>
<dbReference type="STRING" id="264251.FB00_14375"/>
<sequence length="344" mass="35066">MAPQRTPRHRAGAPAEVPRSRPAPETSRPARPSSAVPAPGAARRRGGPFARHLRSGPRVAVTSGVAAALLLGPPLGVTVATATGELRPEHVGPLGPVVAALPWQGTDPESWLDGRDPRDDRSSRTLADGRSADDLEHSSDSSAEPTAPSAPDILSDGAGQAEQGGADDGAEPVPATPEPTQPGPGDAESDTAPSDEAADPAPSVAPAPASASAAAVPAGPGAISAEGVAVVERTNAERAAAGCGPLVVDERLTAAAQLHSEDMLAQGYFDHTSLDGRSPWDRAKAQGYANPGAENIAKGQATAEDVVRAWMDSPGHRANILDCDLREIGVGHADRVWTQLFGWG</sequence>
<dbReference type="InterPro" id="IPR035940">
    <property type="entry name" value="CAP_sf"/>
</dbReference>
<dbReference type="AlphaFoldDB" id="A0A0H2KKF2"/>
<feature type="region of interest" description="Disordered" evidence="1">
    <location>
        <begin position="1"/>
        <end position="58"/>
    </location>
</feature>
<keyword evidence="4" id="KW-1185">Reference proteome</keyword>
<feature type="region of interest" description="Disordered" evidence="1">
    <location>
        <begin position="86"/>
        <end position="217"/>
    </location>
</feature>
<evidence type="ECO:0000313" key="3">
    <source>
        <dbReference type="EMBL" id="KLN34035.1"/>
    </source>
</evidence>
<dbReference type="Proteomes" id="UP000035265">
    <property type="component" value="Unassembled WGS sequence"/>
</dbReference>
<feature type="compositionally biased region" description="Low complexity" evidence="1">
    <location>
        <begin position="27"/>
        <end position="41"/>
    </location>
</feature>
<gene>
    <name evidence="3" type="ORF">FB00_14375</name>
</gene>
<evidence type="ECO:0000313" key="4">
    <source>
        <dbReference type="Proteomes" id="UP000035265"/>
    </source>
</evidence>
<feature type="compositionally biased region" description="Basic residues" evidence="1">
    <location>
        <begin position="1"/>
        <end position="11"/>
    </location>
</feature>
<dbReference type="PATRIC" id="fig|264251.5.peg.2929"/>
<feature type="compositionally biased region" description="Basic residues" evidence="1">
    <location>
        <begin position="42"/>
        <end position="55"/>
    </location>
</feature>
<dbReference type="SUPFAM" id="SSF55797">
    <property type="entry name" value="PR-1-like"/>
    <property type="match status" value="1"/>
</dbReference>
<feature type="compositionally biased region" description="Basic and acidic residues" evidence="1">
    <location>
        <begin position="130"/>
        <end position="139"/>
    </location>
</feature>
<dbReference type="RefSeq" id="WP_052877687.1">
    <property type="nucleotide sequence ID" value="NZ_JNBQ01000021.1"/>
</dbReference>
<feature type="compositionally biased region" description="Low complexity" evidence="1">
    <location>
        <begin position="190"/>
        <end position="217"/>
    </location>
</feature>
<dbReference type="Pfam" id="PF00188">
    <property type="entry name" value="CAP"/>
    <property type="match status" value="1"/>
</dbReference>
<feature type="domain" description="SCP" evidence="2">
    <location>
        <begin position="232"/>
        <end position="333"/>
    </location>
</feature>
<dbReference type="CDD" id="cd05379">
    <property type="entry name" value="CAP_bacterial"/>
    <property type="match status" value="1"/>
</dbReference>
<protein>
    <recommendedName>
        <fullName evidence="2">SCP domain-containing protein</fullName>
    </recommendedName>
</protein>
<evidence type="ECO:0000259" key="2">
    <source>
        <dbReference type="Pfam" id="PF00188"/>
    </source>
</evidence>
<dbReference type="InterPro" id="IPR014044">
    <property type="entry name" value="CAP_dom"/>
</dbReference>
<dbReference type="Gene3D" id="3.40.33.10">
    <property type="entry name" value="CAP"/>
    <property type="match status" value="1"/>
</dbReference>
<organism evidence="3 4">
    <name type="scientific">Cellulosimicrobium funkei</name>
    <dbReference type="NCBI Taxonomy" id="264251"/>
    <lineage>
        <taxon>Bacteria</taxon>
        <taxon>Bacillati</taxon>
        <taxon>Actinomycetota</taxon>
        <taxon>Actinomycetes</taxon>
        <taxon>Micrococcales</taxon>
        <taxon>Promicromonosporaceae</taxon>
        <taxon>Cellulosimicrobium</taxon>
    </lineage>
</organism>
<dbReference type="EMBL" id="JNBQ01000021">
    <property type="protein sequence ID" value="KLN34035.1"/>
    <property type="molecule type" value="Genomic_DNA"/>
</dbReference>
<reference evidence="3 4" key="1">
    <citation type="submission" date="2014-05" db="EMBL/GenBank/DDBJ databases">
        <title>Cellulosimicrobium funkei U11 genome.</title>
        <authorList>
            <person name="Hu C."/>
            <person name="Gong Y."/>
            <person name="Wan W."/>
            <person name="Jiang M."/>
        </authorList>
    </citation>
    <scope>NUCLEOTIDE SEQUENCE [LARGE SCALE GENOMIC DNA]</scope>
    <source>
        <strain evidence="3 4">U11</strain>
    </source>
</reference>
<name>A0A0H2KKF2_9MICO</name>
<comment type="caution">
    <text evidence="3">The sequence shown here is derived from an EMBL/GenBank/DDBJ whole genome shotgun (WGS) entry which is preliminary data.</text>
</comment>
<dbReference type="PANTHER" id="PTHR31157">
    <property type="entry name" value="SCP DOMAIN-CONTAINING PROTEIN"/>
    <property type="match status" value="1"/>
</dbReference>
<dbReference type="PANTHER" id="PTHR31157:SF1">
    <property type="entry name" value="SCP DOMAIN-CONTAINING PROTEIN"/>
    <property type="match status" value="1"/>
</dbReference>